<dbReference type="GO" id="GO:0103068">
    <property type="term" value="F:leukotriene C4 gamma-glutamyl transferase activity"/>
    <property type="evidence" value="ECO:0007669"/>
    <property type="project" value="UniProtKB-EC"/>
</dbReference>
<keyword evidence="3" id="KW-1199">Hemostasis impairing toxin</keyword>
<dbReference type="PRINTS" id="PR01210">
    <property type="entry name" value="GGTRANSPTASE"/>
</dbReference>
<organism evidence="7 8">
    <name type="scientific">Kryptolebias marmoratus</name>
    <name type="common">Mangrove killifish</name>
    <name type="synonym">Rivulus marmoratus</name>
    <dbReference type="NCBI Taxonomy" id="37003"/>
    <lineage>
        <taxon>Eukaryota</taxon>
        <taxon>Metazoa</taxon>
        <taxon>Chordata</taxon>
        <taxon>Craniata</taxon>
        <taxon>Vertebrata</taxon>
        <taxon>Euteleostomi</taxon>
        <taxon>Actinopterygii</taxon>
        <taxon>Neopterygii</taxon>
        <taxon>Teleostei</taxon>
        <taxon>Neoteleostei</taxon>
        <taxon>Acanthomorphata</taxon>
        <taxon>Ovalentaria</taxon>
        <taxon>Atherinomorphae</taxon>
        <taxon>Cyprinodontiformes</taxon>
        <taxon>Rivulidae</taxon>
        <taxon>Kryptolebias</taxon>
    </lineage>
</organism>
<reference evidence="7" key="2">
    <citation type="submission" date="2025-09" db="UniProtKB">
        <authorList>
            <consortium name="Ensembl"/>
        </authorList>
    </citation>
    <scope>IDENTIFICATION</scope>
</reference>
<feature type="binding site" evidence="5">
    <location>
        <position position="479"/>
    </location>
    <ligand>
        <name>L-glutamate</name>
        <dbReference type="ChEBI" id="CHEBI:29985"/>
    </ligand>
</feature>
<dbReference type="InterPro" id="IPR029055">
    <property type="entry name" value="Ntn_hydrolases_N"/>
</dbReference>
<dbReference type="InterPro" id="IPR000101">
    <property type="entry name" value="GGT_peptidase"/>
</dbReference>
<comment type="pathway">
    <text evidence="6">Sulfur metabolism; glutathione metabolism.</text>
</comment>
<dbReference type="GeneTree" id="ENSGT00940000154601"/>
<protein>
    <recommendedName>
        <fullName evidence="6">Glutathione hydrolase</fullName>
        <ecNumber evidence="6">2.3.2.2</ecNumber>
        <ecNumber evidence="6">3.4.19.13</ecNumber>
    </recommendedName>
    <alternativeName>
        <fullName evidence="6">Gamma-glutamyltransferase</fullName>
    </alternativeName>
    <alternativeName>
        <fullName evidence="6">Gamma-glutamyltranspeptidase</fullName>
    </alternativeName>
</protein>
<feature type="binding site" evidence="5">
    <location>
        <position position="428"/>
    </location>
    <ligand>
        <name>L-glutamate</name>
        <dbReference type="ChEBI" id="CHEBI:29985"/>
    </ligand>
</feature>
<dbReference type="AlphaFoldDB" id="A0A3Q3AII1"/>
<proteinExistence type="inferred from homology"/>
<dbReference type="FunFam" id="3.60.20.40:FF:000001">
    <property type="entry name" value="Gamma-glutamyltranspeptidase 1"/>
    <property type="match status" value="1"/>
</dbReference>
<comment type="catalytic activity">
    <reaction evidence="6">
        <text>an N-terminal (5-L-glutamyl)-[peptide] + an alpha-amino acid = 5-L-glutamyl amino acid + an N-terminal L-alpha-aminoacyl-[peptide]</text>
        <dbReference type="Rhea" id="RHEA:23904"/>
        <dbReference type="Rhea" id="RHEA-COMP:9780"/>
        <dbReference type="Rhea" id="RHEA-COMP:9795"/>
        <dbReference type="ChEBI" id="CHEBI:77644"/>
        <dbReference type="ChEBI" id="CHEBI:78597"/>
        <dbReference type="ChEBI" id="CHEBI:78599"/>
        <dbReference type="ChEBI" id="CHEBI:78608"/>
        <dbReference type="EC" id="2.3.2.2"/>
    </reaction>
</comment>
<evidence type="ECO:0000256" key="4">
    <source>
        <dbReference type="PIRSR" id="PIRSR600101-1"/>
    </source>
</evidence>
<feature type="binding site" evidence="5">
    <location>
        <position position="110"/>
    </location>
    <ligand>
        <name>L-glutamate</name>
        <dbReference type="ChEBI" id="CHEBI:29985"/>
    </ligand>
</feature>
<keyword evidence="6" id="KW-1133">Transmembrane helix</keyword>
<dbReference type="PANTHER" id="PTHR11686:SF56">
    <property type="entry name" value="GLUTATHIONE HYDROLASE 1 PROENZYME-RELATED"/>
    <property type="match status" value="1"/>
</dbReference>
<dbReference type="SUPFAM" id="SSF56235">
    <property type="entry name" value="N-terminal nucleophile aminohydrolases (Ntn hydrolases)"/>
    <property type="match status" value="2"/>
</dbReference>
<comment type="function">
    <text evidence="6">Cleaves the gamma-glutamyl peptide bond of glutathione and glutathione conjugates.</text>
</comment>
<keyword evidence="6" id="KW-0012">Acyltransferase</keyword>
<evidence type="ECO:0000313" key="7">
    <source>
        <dbReference type="Ensembl" id="ENSKMAP00000015995.1"/>
    </source>
</evidence>
<comment type="similarity">
    <text evidence="1">Belongs to the gamma-glutamyltransferase family.</text>
</comment>
<dbReference type="Ensembl" id="ENSKMAT00000016225.1">
    <property type="protein sequence ID" value="ENSKMAP00000015995.1"/>
    <property type="gene ID" value="ENSKMAG00000011868.1"/>
</dbReference>
<dbReference type="InterPro" id="IPR055262">
    <property type="entry name" value="GGT_CS"/>
</dbReference>
<dbReference type="FunFam" id="1.10.246.130:FF:000002">
    <property type="entry name" value="glutathione hydrolase 1 proenzyme"/>
    <property type="match status" value="1"/>
</dbReference>
<reference evidence="7" key="1">
    <citation type="submission" date="2025-08" db="UniProtKB">
        <authorList>
            <consortium name="Ensembl"/>
        </authorList>
    </citation>
    <scope>IDENTIFICATION</scope>
</reference>
<dbReference type="EC" id="2.3.2.2" evidence="6"/>
<evidence type="ECO:0000256" key="1">
    <source>
        <dbReference type="ARBA" id="ARBA00009381"/>
    </source>
</evidence>
<comment type="catalytic activity">
    <reaction evidence="6">
        <text>glutathione + H2O = L-cysteinylglycine + L-glutamate</text>
        <dbReference type="Rhea" id="RHEA:28807"/>
        <dbReference type="ChEBI" id="CHEBI:15377"/>
        <dbReference type="ChEBI" id="CHEBI:29985"/>
        <dbReference type="ChEBI" id="CHEBI:57925"/>
        <dbReference type="ChEBI" id="CHEBI:61694"/>
        <dbReference type="EC" id="3.4.19.13"/>
    </reaction>
</comment>
<dbReference type="GO" id="GO:0002682">
    <property type="term" value="P:regulation of immune system process"/>
    <property type="evidence" value="ECO:0007669"/>
    <property type="project" value="TreeGrafter"/>
</dbReference>
<comment type="subcellular location">
    <subcellularLocation>
        <location evidence="6">Membrane</location>
        <topology evidence="6">Single-pass type II membrane protein</topology>
    </subcellularLocation>
</comment>
<keyword evidence="6" id="KW-0378">Hydrolase</keyword>
<feature type="active site" description="Nucleophile" evidence="4">
    <location>
        <position position="386"/>
    </location>
</feature>
<dbReference type="InterPro" id="IPR043138">
    <property type="entry name" value="GGT_lsub"/>
</dbReference>
<evidence type="ECO:0000313" key="8">
    <source>
        <dbReference type="Proteomes" id="UP000264800"/>
    </source>
</evidence>
<dbReference type="Proteomes" id="UP000264800">
    <property type="component" value="Unplaced"/>
</dbReference>
<dbReference type="Gene3D" id="3.60.20.40">
    <property type="match status" value="1"/>
</dbReference>
<dbReference type="Pfam" id="PF01019">
    <property type="entry name" value="G_glu_transpept"/>
    <property type="match status" value="2"/>
</dbReference>
<dbReference type="PROSITE" id="PS00462">
    <property type="entry name" value="G_GLU_TRANSPEPTIDASE"/>
    <property type="match status" value="1"/>
</dbReference>
<keyword evidence="6" id="KW-0812">Transmembrane</keyword>
<dbReference type="GO" id="GO:0006751">
    <property type="term" value="P:glutathione catabolic process"/>
    <property type="evidence" value="ECO:0007669"/>
    <property type="project" value="UniProtKB-UniRule"/>
</dbReference>
<dbReference type="GO" id="GO:0031179">
    <property type="term" value="P:peptide modification"/>
    <property type="evidence" value="ECO:0007669"/>
    <property type="project" value="TreeGrafter"/>
</dbReference>
<dbReference type="InterPro" id="IPR043137">
    <property type="entry name" value="GGT_ssub_C"/>
</dbReference>
<dbReference type="PANTHER" id="PTHR11686">
    <property type="entry name" value="GAMMA GLUTAMYL TRANSPEPTIDASE"/>
    <property type="match status" value="1"/>
</dbReference>
<dbReference type="OMA" id="APACTTH"/>
<dbReference type="UniPathway" id="UPA00204"/>
<keyword evidence="6" id="KW-0808">Transferase</keyword>
<dbReference type="STRING" id="37003.ENSKMAP00000015995"/>
<dbReference type="GO" id="GO:0005886">
    <property type="term" value="C:plasma membrane"/>
    <property type="evidence" value="ECO:0007669"/>
    <property type="project" value="TreeGrafter"/>
</dbReference>
<evidence type="ECO:0000256" key="6">
    <source>
        <dbReference type="RuleBase" id="RU368068"/>
    </source>
</evidence>
<comment type="catalytic activity">
    <reaction evidence="6">
        <text>an S-substituted glutathione + H2O = an S-substituted L-cysteinylglycine + L-glutamate</text>
        <dbReference type="Rhea" id="RHEA:59468"/>
        <dbReference type="ChEBI" id="CHEBI:15377"/>
        <dbReference type="ChEBI" id="CHEBI:29985"/>
        <dbReference type="ChEBI" id="CHEBI:90779"/>
        <dbReference type="ChEBI" id="CHEBI:143103"/>
        <dbReference type="EC" id="3.4.19.13"/>
    </reaction>
</comment>
<feature type="binding site" evidence="5">
    <location>
        <begin position="404"/>
        <end position="406"/>
    </location>
    <ligand>
        <name>L-glutamate</name>
        <dbReference type="ChEBI" id="CHEBI:29985"/>
    </ligand>
</feature>
<evidence type="ECO:0000256" key="2">
    <source>
        <dbReference type="ARBA" id="ARBA00023180"/>
    </source>
</evidence>
<keyword evidence="3" id="KW-0800">Toxin</keyword>
<dbReference type="EC" id="3.4.19.13" evidence="6"/>
<dbReference type="Gene3D" id="1.10.246.130">
    <property type="match status" value="1"/>
</dbReference>
<feature type="transmembrane region" description="Helical" evidence="6">
    <location>
        <begin position="6"/>
        <end position="28"/>
    </location>
</feature>
<dbReference type="GO" id="GO:0050727">
    <property type="term" value="P:regulation of inflammatory response"/>
    <property type="evidence" value="ECO:0007669"/>
    <property type="project" value="TreeGrafter"/>
</dbReference>
<keyword evidence="2" id="KW-0325">Glycoprotein</keyword>
<evidence type="ECO:0000256" key="3">
    <source>
        <dbReference type="ARBA" id="ARBA00084097"/>
    </source>
</evidence>
<evidence type="ECO:0000256" key="5">
    <source>
        <dbReference type="PIRSR" id="PIRSR600101-2"/>
    </source>
</evidence>
<keyword evidence="6" id="KW-0472">Membrane</keyword>
<keyword evidence="3" id="KW-1202">Platelet aggregation activating toxin</keyword>
<feature type="binding site" evidence="5">
    <location>
        <begin position="456"/>
        <end position="457"/>
    </location>
    <ligand>
        <name>L-glutamate</name>
        <dbReference type="ChEBI" id="CHEBI:29985"/>
    </ligand>
</feature>
<dbReference type="GO" id="GO:0036374">
    <property type="term" value="F:glutathione hydrolase activity"/>
    <property type="evidence" value="ECO:0007669"/>
    <property type="project" value="UniProtKB-UniRule"/>
</dbReference>
<name>A0A3Q3AII1_KRYMA</name>
<keyword evidence="8" id="KW-1185">Reference proteome</keyword>
<sequence length="607" mass="66447">MVGKSLIAGVVVLLVATVSLFLGVFMGLGRKNTPPPSDHFYSKAAVAADAGKCSEVGRDILKKNGSAVDASIAALLCVGLLNAHSMGIGGGLYFIIYNASTGKVETIDARETAPMNATEDMFGNNTKLSRTGGLSIAIPGEIRGYEMAHKRHGRLPWKELFEPSIALARDGFPIGKALAHAIFKSRESIQEDANMCEVFCDSQKRILKENDIVRFPRLADTYQRIAEEGPDVFYNGTMAQSIVEDIQAAGGIITLDDLLEYQPVLNENPLTLNVGEYTIHVPDAPSSGPVLALILNIVDGYNFTDTSVSTAEKKTLTYHRIVEAFRFAYAKRSRLGDPRYLNITDLILNMTSDYFADGIRSKITDDTTHPDSYYEPEYFIPENHGTAHLSVIAEDGSAVAATSTINLYFGSKVLSRSTGIIFNDEMDDFSSPHMTNGFGIPPSPNNFIQPGKRPLSSMCPTIIFDKENRVKMVVGASGGTKITTATALVSLSFSHYSNTYWTFWTLYLPPGLRDLLLYDVCVILNSLFFNYDLKKAVMEPRVHNQLNPNMTVVEQGFEKSVLEGLAQKNHVTQLLRTPDSVVQAVVRQGESLCAESDPRKGGYPAGY</sequence>
<accession>A0A3Q3AII1</accession>